<dbReference type="EMBL" id="UINC01225298">
    <property type="protein sequence ID" value="SVE55302.1"/>
    <property type="molecule type" value="Genomic_DNA"/>
</dbReference>
<protein>
    <submittedName>
        <fullName evidence="1">Uncharacterized protein</fullName>
    </submittedName>
</protein>
<feature type="non-terminal residue" evidence="1">
    <location>
        <position position="109"/>
    </location>
</feature>
<accession>A0A383EEL1</accession>
<sequence length="109" mass="11508">MSSQGKVLHVVTDAQTLDSKSSIQGHEDMIALGTDALGGRFGQSGIGLEGFVEAFDFPPFLVDRLDAEGLPIEIATGQIKGARTTVFVCKDLAVQQDGEIQSFNPAELG</sequence>
<reference evidence="1" key="1">
    <citation type="submission" date="2018-05" db="EMBL/GenBank/DDBJ databases">
        <authorList>
            <person name="Lanie J.A."/>
            <person name="Ng W.-L."/>
            <person name="Kazmierczak K.M."/>
            <person name="Andrzejewski T.M."/>
            <person name="Davidsen T.M."/>
            <person name="Wayne K.J."/>
            <person name="Tettelin H."/>
            <person name="Glass J.I."/>
            <person name="Rusch D."/>
            <person name="Podicherti R."/>
            <person name="Tsui H.-C.T."/>
            <person name="Winkler M.E."/>
        </authorList>
    </citation>
    <scope>NUCLEOTIDE SEQUENCE</scope>
</reference>
<evidence type="ECO:0000313" key="1">
    <source>
        <dbReference type="EMBL" id="SVE55302.1"/>
    </source>
</evidence>
<organism evidence="1">
    <name type="scientific">marine metagenome</name>
    <dbReference type="NCBI Taxonomy" id="408172"/>
    <lineage>
        <taxon>unclassified sequences</taxon>
        <taxon>metagenomes</taxon>
        <taxon>ecological metagenomes</taxon>
    </lineage>
</organism>
<name>A0A383EEL1_9ZZZZ</name>
<dbReference type="AlphaFoldDB" id="A0A383EEL1"/>
<proteinExistence type="predicted"/>
<gene>
    <name evidence="1" type="ORF">METZ01_LOCUS508156</name>
</gene>